<reference evidence="5 6" key="1">
    <citation type="submission" date="2020-04" db="EMBL/GenBank/DDBJ databases">
        <title>Genome sequencing of novel species.</title>
        <authorList>
            <person name="Heo J."/>
            <person name="Kim S.-J."/>
            <person name="Kim J.-S."/>
            <person name="Hong S.-B."/>
            <person name="Kwon S.-W."/>
        </authorList>
    </citation>
    <scope>NUCLEOTIDE SEQUENCE [LARGE SCALE GENOMIC DNA]</scope>
    <source>
        <strain evidence="5 6">AF9R3</strain>
    </source>
</reference>
<accession>A0ABX6M744</accession>
<dbReference type="Pfam" id="PF09250">
    <property type="entry name" value="Prim-Pol"/>
    <property type="match status" value="1"/>
</dbReference>
<dbReference type="InterPro" id="IPR015330">
    <property type="entry name" value="DNA_primase/pol_bifunc_N"/>
</dbReference>
<keyword evidence="1" id="KW-0547">Nucleotide-binding</keyword>
<dbReference type="SUPFAM" id="SSF52540">
    <property type="entry name" value="P-loop containing nucleoside triphosphate hydrolases"/>
    <property type="match status" value="1"/>
</dbReference>
<dbReference type="InterPro" id="IPR006500">
    <property type="entry name" value="Helicase_put_C_phage/plasmid"/>
</dbReference>
<dbReference type="SMART" id="SM00885">
    <property type="entry name" value="D5_N"/>
    <property type="match status" value="1"/>
</dbReference>
<gene>
    <name evidence="5" type="ORF">HH213_08550</name>
</gene>
<dbReference type="InterPro" id="IPR014015">
    <property type="entry name" value="Helicase_SF3_DNA-vir"/>
</dbReference>
<dbReference type="PROSITE" id="PS51206">
    <property type="entry name" value="SF3_HELICASE_1"/>
    <property type="match status" value="1"/>
</dbReference>
<dbReference type="CDD" id="cd04859">
    <property type="entry name" value="Prim_Pol"/>
    <property type="match status" value="1"/>
</dbReference>
<proteinExistence type="predicted"/>
<sequence length="731" mass="80267">MNSPIATTPNMTEINQLSLPDAARAYAEAGIAIFPLVPGKKIPAVAGGFKSASSDLAQVAAWWPPGSLNNIGIPTGKLNDRTVMDIDVKSGAQGFESWQKFCNEIGALESSLSSDTPSGGMHVVYKSPQGVSIGNKVGFMPGLDVRGEGGYFVASPSIVSGKPYQWKSGAAQPIEMPEAMVRRLTEKRGPHPTHDSVNLGSVSAEPVIAGSRNEKLFRLALSQMKAGHSRAEVEAFSVRANELFQPPMEQDEVMQVVDNVFRLYEKTAHMHCTDSGNAAKLAELYGDIVRYVIETDSWLRWNGVYWEPTSYIVIQGLAKDVAKALHKEADGMDQGPVKTRLKKHALASEGATRIKDMITLFKSEPGIGLPISKLDSDGFLLGVQNGYVNLKTGKFHAPDQSKLITQVAGASHQLESTCPQWITFLEQVMGGDMELVTYLQRLIGYSLTASLSEQCMGFGYGYGANGKSTFLNVTQSLMGDYGAQASGDLLLDRQRNSSGPSGDIASLRGKRFVAMSEVDEGRHFSEALVKSMTGGDPIVARHMYQSQFTFVPTHKMFVAGNHKPVIKGTDEGIWRRMRLIPFPVSFKKEDRDPNLESKLKAELPGILNWAIRGCLDWQHHGLPIPKAVAAATAEYRSEMDVVGSWIRECCVEGPYLEMVFDEAYESFSTWAKDYFGFSYTKRKLGMLLIERGYEKAKTAKRKYIGLGLRTPLTEALQKNGEKLSALKMYRD</sequence>
<evidence type="ECO:0000313" key="5">
    <source>
        <dbReference type="EMBL" id="QJD90141.1"/>
    </source>
</evidence>
<dbReference type="Proteomes" id="UP000503117">
    <property type="component" value="Chromosome"/>
</dbReference>
<dbReference type="SMART" id="SM00943">
    <property type="entry name" value="Prim-Pol"/>
    <property type="match status" value="1"/>
</dbReference>
<dbReference type="PANTHER" id="PTHR35372">
    <property type="entry name" value="ATP BINDING PROTEIN-RELATED"/>
    <property type="match status" value="1"/>
</dbReference>
<name>A0ABX6M744_9BURK</name>
<dbReference type="RefSeq" id="WP_169111979.1">
    <property type="nucleotide sequence ID" value="NZ_CP051684.1"/>
</dbReference>
<dbReference type="Pfam" id="PF19263">
    <property type="entry name" value="DUF5906"/>
    <property type="match status" value="1"/>
</dbReference>
<keyword evidence="6" id="KW-1185">Reference proteome</keyword>
<evidence type="ECO:0000259" key="4">
    <source>
        <dbReference type="PROSITE" id="PS51206"/>
    </source>
</evidence>
<organism evidence="5 6">
    <name type="scientific">Duganella dendranthematis</name>
    <dbReference type="NCBI Taxonomy" id="2728021"/>
    <lineage>
        <taxon>Bacteria</taxon>
        <taxon>Pseudomonadati</taxon>
        <taxon>Pseudomonadota</taxon>
        <taxon>Betaproteobacteria</taxon>
        <taxon>Burkholderiales</taxon>
        <taxon>Oxalobacteraceae</taxon>
        <taxon>Telluria group</taxon>
        <taxon>Duganella</taxon>
    </lineage>
</organism>
<dbReference type="InterPro" id="IPR027417">
    <property type="entry name" value="P-loop_NTPase"/>
</dbReference>
<dbReference type="PANTHER" id="PTHR35372:SF2">
    <property type="entry name" value="SF3 HELICASE DOMAIN-CONTAINING PROTEIN"/>
    <property type="match status" value="1"/>
</dbReference>
<evidence type="ECO:0000256" key="3">
    <source>
        <dbReference type="ARBA" id="ARBA00022840"/>
    </source>
</evidence>
<dbReference type="SUPFAM" id="SSF56747">
    <property type="entry name" value="Prim-pol domain"/>
    <property type="match status" value="1"/>
</dbReference>
<feature type="domain" description="SF3 helicase" evidence="4">
    <location>
        <begin position="434"/>
        <end position="595"/>
    </location>
</feature>
<dbReference type="Pfam" id="PF08706">
    <property type="entry name" value="D5_N"/>
    <property type="match status" value="1"/>
</dbReference>
<protein>
    <submittedName>
        <fullName evidence="5">DNA primase</fullName>
    </submittedName>
</protein>
<evidence type="ECO:0000256" key="1">
    <source>
        <dbReference type="ARBA" id="ARBA00022741"/>
    </source>
</evidence>
<evidence type="ECO:0000313" key="6">
    <source>
        <dbReference type="Proteomes" id="UP000503117"/>
    </source>
</evidence>
<evidence type="ECO:0000256" key="2">
    <source>
        <dbReference type="ARBA" id="ARBA00022801"/>
    </source>
</evidence>
<dbReference type="InterPro" id="IPR045455">
    <property type="entry name" value="NrS-1_pol-like_helicase"/>
</dbReference>
<dbReference type="InterPro" id="IPR051620">
    <property type="entry name" value="ORF904-like_C"/>
</dbReference>
<dbReference type="EMBL" id="CP051684">
    <property type="protein sequence ID" value="QJD90141.1"/>
    <property type="molecule type" value="Genomic_DNA"/>
</dbReference>
<dbReference type="NCBIfam" id="TIGR01613">
    <property type="entry name" value="primase_Cterm"/>
    <property type="match status" value="1"/>
</dbReference>
<keyword evidence="3" id="KW-0067">ATP-binding</keyword>
<keyword evidence="2" id="KW-0378">Hydrolase</keyword>
<dbReference type="InterPro" id="IPR014820">
    <property type="entry name" value="PriCT_1"/>
</dbReference>
<dbReference type="InterPro" id="IPR014818">
    <property type="entry name" value="Phage/plasmid_primase_P4_C"/>
</dbReference>
<dbReference type="Gene3D" id="3.40.50.300">
    <property type="entry name" value="P-loop containing nucleotide triphosphate hydrolases"/>
    <property type="match status" value="1"/>
</dbReference>
<dbReference type="Pfam" id="PF08708">
    <property type="entry name" value="PriCT_1"/>
    <property type="match status" value="1"/>
</dbReference>